<dbReference type="SMART" id="SM00530">
    <property type="entry name" value="HTH_XRE"/>
    <property type="match status" value="1"/>
</dbReference>
<dbReference type="InterPro" id="IPR001387">
    <property type="entry name" value="Cro/C1-type_HTH"/>
</dbReference>
<dbReference type="AlphaFoldDB" id="A0A1S1V4L3"/>
<dbReference type="SUPFAM" id="SSF47413">
    <property type="entry name" value="lambda repressor-like DNA-binding domains"/>
    <property type="match status" value="1"/>
</dbReference>
<name>A0A1S1V4L3_9FIRM</name>
<dbReference type="CDD" id="cd00093">
    <property type="entry name" value="HTH_XRE"/>
    <property type="match status" value="1"/>
</dbReference>
<dbReference type="Gene3D" id="1.10.260.40">
    <property type="entry name" value="lambda repressor-like DNA-binding domains"/>
    <property type="match status" value="1"/>
</dbReference>
<dbReference type="STRING" id="39480.EUAN_22540"/>
<evidence type="ECO:0000313" key="2">
    <source>
        <dbReference type="EMBL" id="OHW61404.1"/>
    </source>
</evidence>
<dbReference type="EMBL" id="MKIE01000014">
    <property type="protein sequence ID" value="OHW61404.1"/>
    <property type="molecule type" value="Genomic_DNA"/>
</dbReference>
<organism evidence="2 3">
    <name type="scientific">Andreesenia angusta</name>
    <dbReference type="NCBI Taxonomy" id="39480"/>
    <lineage>
        <taxon>Bacteria</taxon>
        <taxon>Bacillati</taxon>
        <taxon>Bacillota</taxon>
        <taxon>Tissierellia</taxon>
        <taxon>Tissierellales</taxon>
        <taxon>Gottschalkiaceae</taxon>
        <taxon>Andreesenia</taxon>
    </lineage>
</organism>
<proteinExistence type="predicted"/>
<feature type="domain" description="HTH cro/C1-type" evidence="1">
    <location>
        <begin position="8"/>
        <end position="40"/>
    </location>
</feature>
<keyword evidence="3" id="KW-1185">Reference proteome</keyword>
<protein>
    <submittedName>
        <fullName evidence="2">Helix-turn-helix domain protein</fullName>
    </submittedName>
</protein>
<dbReference type="PROSITE" id="PS50943">
    <property type="entry name" value="HTH_CROC1"/>
    <property type="match status" value="1"/>
</dbReference>
<evidence type="ECO:0000313" key="3">
    <source>
        <dbReference type="Proteomes" id="UP000180254"/>
    </source>
</evidence>
<dbReference type="GO" id="GO:0003677">
    <property type="term" value="F:DNA binding"/>
    <property type="evidence" value="ECO:0007669"/>
    <property type="project" value="InterPro"/>
</dbReference>
<gene>
    <name evidence="2" type="ORF">EUAN_22540</name>
</gene>
<dbReference type="Proteomes" id="UP000180254">
    <property type="component" value="Unassembled WGS sequence"/>
</dbReference>
<dbReference type="Pfam" id="PF13560">
    <property type="entry name" value="HTH_31"/>
    <property type="match status" value="1"/>
</dbReference>
<dbReference type="InterPro" id="IPR010982">
    <property type="entry name" value="Lambda_DNA-bd_dom_sf"/>
</dbReference>
<dbReference type="RefSeq" id="WP_071064509.1">
    <property type="nucleotide sequence ID" value="NZ_MKIE01000014.1"/>
</dbReference>
<comment type="caution">
    <text evidence="2">The sequence shown here is derived from an EMBL/GenBank/DDBJ whole genome shotgun (WGS) entry which is preliminary data.</text>
</comment>
<accession>A0A1S1V4L3</accession>
<sequence length="174" mass="20190">MKDTAKLIKLSRERAGMSQEQLAYTVGITQATWSKYENGKVTMPDDIARRAIKVLRDPKLKLQCSFIQGTGLVNTPLLNNIDENIITGLVCLIEEAKEAIESSERLVKKLRNRQGKKDICKDEWEEVLSCEEQIVDLYPALNMHFVRMTEVYGLDIEEMERRASRKLRERKYIR</sequence>
<reference evidence="2 3" key="1">
    <citation type="submission" date="2016-09" db="EMBL/GenBank/DDBJ databases">
        <title>Genome sequence of Eubacterium angustum.</title>
        <authorList>
            <person name="Poehlein A."/>
            <person name="Daniel R."/>
        </authorList>
    </citation>
    <scope>NUCLEOTIDE SEQUENCE [LARGE SCALE GENOMIC DNA]</scope>
    <source>
        <strain evidence="2 3">DSM 1989</strain>
    </source>
</reference>
<evidence type="ECO:0000259" key="1">
    <source>
        <dbReference type="PROSITE" id="PS50943"/>
    </source>
</evidence>